<dbReference type="InterPro" id="IPR009003">
    <property type="entry name" value="Peptidase_S1_PA"/>
</dbReference>
<dbReference type="InterPro" id="IPR001940">
    <property type="entry name" value="Peptidase_S1C"/>
</dbReference>
<evidence type="ECO:0000256" key="2">
    <source>
        <dbReference type="ARBA" id="ARBA00022801"/>
    </source>
</evidence>
<dbReference type="PANTHER" id="PTHR43343:SF3">
    <property type="entry name" value="PROTEASE DO-LIKE 8, CHLOROPLASTIC"/>
    <property type="match status" value="1"/>
</dbReference>
<comment type="caution">
    <text evidence="4">The sequence shown here is derived from an EMBL/GenBank/DDBJ whole genome shotgun (WGS) entry which is preliminary data.</text>
</comment>
<dbReference type="InterPro" id="IPR051201">
    <property type="entry name" value="Chloro_Bact_Ser_Proteases"/>
</dbReference>
<evidence type="ECO:0000313" key="5">
    <source>
        <dbReference type="Proteomes" id="UP001649381"/>
    </source>
</evidence>
<dbReference type="GO" id="GO:0006508">
    <property type="term" value="P:proteolysis"/>
    <property type="evidence" value="ECO:0007669"/>
    <property type="project" value="UniProtKB-KW"/>
</dbReference>
<keyword evidence="2" id="KW-0378">Hydrolase</keyword>
<dbReference type="PANTHER" id="PTHR43343">
    <property type="entry name" value="PEPTIDASE S12"/>
    <property type="match status" value="1"/>
</dbReference>
<dbReference type="Proteomes" id="UP001649381">
    <property type="component" value="Unassembled WGS sequence"/>
</dbReference>
<keyword evidence="5" id="KW-1185">Reference proteome</keyword>
<name>A0ABS9H264_9BACL</name>
<evidence type="ECO:0000313" key="4">
    <source>
        <dbReference type="EMBL" id="MCF6138999.1"/>
    </source>
</evidence>
<organism evidence="4 5">
    <name type="scientific">Pseudalkalibacillus berkeleyi</name>
    <dbReference type="NCBI Taxonomy" id="1069813"/>
    <lineage>
        <taxon>Bacteria</taxon>
        <taxon>Bacillati</taxon>
        <taxon>Bacillota</taxon>
        <taxon>Bacilli</taxon>
        <taxon>Bacillales</taxon>
        <taxon>Fictibacillaceae</taxon>
        <taxon>Pseudalkalibacillus</taxon>
    </lineage>
</organism>
<proteinExistence type="predicted"/>
<protein>
    <submittedName>
        <fullName evidence="4">S1C family serine protease</fullName>
    </submittedName>
</protein>
<dbReference type="Pfam" id="PF13365">
    <property type="entry name" value="Trypsin_2"/>
    <property type="match status" value="1"/>
</dbReference>
<reference evidence="4 5" key="1">
    <citation type="submission" date="2022-01" db="EMBL/GenBank/DDBJ databases">
        <title>Alkalihalobacillus sp. EGI L200015, a novel bacterium isolated from a salt lake sediment.</title>
        <authorList>
            <person name="Gao L."/>
            <person name="Fang B.-Z."/>
            <person name="Li W.-J."/>
        </authorList>
    </citation>
    <scope>NUCLEOTIDE SEQUENCE [LARGE SCALE GENOMIC DNA]</scope>
    <source>
        <strain evidence="4 5">KCTC 12718</strain>
    </source>
</reference>
<evidence type="ECO:0000256" key="3">
    <source>
        <dbReference type="ARBA" id="ARBA00022825"/>
    </source>
</evidence>
<accession>A0ABS9H264</accession>
<dbReference type="Gene3D" id="2.40.10.120">
    <property type="match status" value="1"/>
</dbReference>
<gene>
    <name evidence="4" type="ORF">L2716_14765</name>
</gene>
<dbReference type="EMBL" id="JAKIJS010000001">
    <property type="protein sequence ID" value="MCF6138999.1"/>
    <property type="molecule type" value="Genomic_DNA"/>
</dbReference>
<sequence length="377" mass="41419">MSILITSLILLVGIAGAFVINNYYSHYTVEATSSIGDAHNEKRNAPSVERDLKSIIHESQKGVVQLDVESDAGKSVGSGFLYNENGDIVTNAHVVTGAKKITVRTADAQQYEGKLIGIGESTDVAVVRVLDLQGQSPLPVMEDHVADIGDEIIALGSPLGLQNSVTTGIISGLDRDFALDHYTYSGVYQISAPIAPGNSGGPLINKSTGEVMAINSAGTEEGSIGFSIPMKDVYDQLLEWSKHPENLSKKDQEPNTDHDVTPKLNAEDSEYLVKYFYDSLVIGDYVTAYSLLGSEWQKNTPYEKFRKSYIQTIDITINQIKSEPSKEENTMKVTIIIDALERKKDRETKTYVYKCSYTISYENNQLKIISGQTTKIE</sequence>
<keyword evidence="3" id="KW-0720">Serine protease</keyword>
<evidence type="ECO:0000256" key="1">
    <source>
        <dbReference type="ARBA" id="ARBA00022670"/>
    </source>
</evidence>
<dbReference type="GO" id="GO:0008233">
    <property type="term" value="F:peptidase activity"/>
    <property type="evidence" value="ECO:0007669"/>
    <property type="project" value="UniProtKB-KW"/>
</dbReference>
<dbReference type="RefSeq" id="WP_236337625.1">
    <property type="nucleotide sequence ID" value="NZ_JAKIJS010000001.1"/>
</dbReference>
<dbReference type="SUPFAM" id="SSF50494">
    <property type="entry name" value="Trypsin-like serine proteases"/>
    <property type="match status" value="1"/>
</dbReference>
<keyword evidence="1 4" id="KW-0645">Protease</keyword>
<dbReference type="PRINTS" id="PR00834">
    <property type="entry name" value="PROTEASES2C"/>
</dbReference>